<dbReference type="EMBL" id="MNUI01000020">
    <property type="protein sequence ID" value="OIN89656.1"/>
    <property type="molecule type" value="Genomic_DNA"/>
</dbReference>
<dbReference type="GO" id="GO:0016757">
    <property type="term" value="F:glycosyltransferase activity"/>
    <property type="evidence" value="ECO:0007669"/>
    <property type="project" value="InterPro"/>
</dbReference>
<evidence type="ECO:0000259" key="2">
    <source>
        <dbReference type="Pfam" id="PF00534"/>
    </source>
</evidence>
<keyword evidence="1" id="KW-0808">Transferase</keyword>
<dbReference type="Pfam" id="PF13439">
    <property type="entry name" value="Glyco_transf_4"/>
    <property type="match status" value="1"/>
</dbReference>
<dbReference type="Proteomes" id="UP000183144">
    <property type="component" value="Unassembled WGS sequence"/>
</dbReference>
<feature type="domain" description="Glycosyltransferase subfamily 4-like N-terminal" evidence="3">
    <location>
        <begin position="15"/>
        <end position="170"/>
    </location>
</feature>
<protein>
    <recommendedName>
        <fullName evidence="6">Glycosyltransferase subfamily 4-like N-terminal domain-containing protein</fullName>
    </recommendedName>
</protein>
<dbReference type="PANTHER" id="PTHR46401:SF2">
    <property type="entry name" value="GLYCOSYLTRANSFERASE WBBK-RELATED"/>
    <property type="match status" value="1"/>
</dbReference>
<name>A0A1J4RRK5_9BACT</name>
<evidence type="ECO:0008006" key="6">
    <source>
        <dbReference type="Google" id="ProtNLM"/>
    </source>
</evidence>
<dbReference type="InterPro" id="IPR001296">
    <property type="entry name" value="Glyco_trans_1"/>
</dbReference>
<dbReference type="CDD" id="cd03809">
    <property type="entry name" value="GT4_MtfB-like"/>
    <property type="match status" value="1"/>
</dbReference>
<dbReference type="STRING" id="1805034.AUJ59_01040"/>
<gene>
    <name evidence="4" type="ORF">AUJ59_01040</name>
</gene>
<reference evidence="4 5" key="1">
    <citation type="journal article" date="2016" name="Environ. Microbiol.">
        <title>Genomic resolution of a cold subsurface aquifer community provides metabolic insights for novel microbes adapted to high CO concentrations.</title>
        <authorList>
            <person name="Probst A.J."/>
            <person name="Castelle C.J."/>
            <person name="Singh A."/>
            <person name="Brown C.T."/>
            <person name="Anantharaman K."/>
            <person name="Sharon I."/>
            <person name="Hug L.A."/>
            <person name="Burstein D."/>
            <person name="Emerson J.B."/>
            <person name="Thomas B.C."/>
            <person name="Banfield J.F."/>
        </authorList>
    </citation>
    <scope>NUCLEOTIDE SEQUENCE [LARGE SCALE GENOMIC DNA]</scope>
    <source>
        <strain evidence="4">CG1_02_47_37</strain>
    </source>
</reference>
<dbReference type="AlphaFoldDB" id="A0A1J4RRK5"/>
<dbReference type="PANTHER" id="PTHR46401">
    <property type="entry name" value="GLYCOSYLTRANSFERASE WBBK-RELATED"/>
    <property type="match status" value="1"/>
</dbReference>
<comment type="caution">
    <text evidence="4">The sequence shown here is derived from an EMBL/GenBank/DDBJ whole genome shotgun (WGS) entry which is preliminary data.</text>
</comment>
<dbReference type="Gene3D" id="3.40.50.2000">
    <property type="entry name" value="Glycogen Phosphorylase B"/>
    <property type="match status" value="2"/>
</dbReference>
<evidence type="ECO:0000259" key="3">
    <source>
        <dbReference type="Pfam" id="PF13439"/>
    </source>
</evidence>
<organism evidence="4 5">
    <name type="scientific">Candidatus Beckwithbacteria bacterium CG1_02_47_37</name>
    <dbReference type="NCBI Taxonomy" id="1805034"/>
    <lineage>
        <taxon>Bacteria</taxon>
        <taxon>Candidatus Beckwithiibacteriota</taxon>
    </lineage>
</organism>
<proteinExistence type="predicted"/>
<accession>A0A1J4RRK5</accession>
<feature type="domain" description="Glycosyl transferase family 1" evidence="2">
    <location>
        <begin position="180"/>
        <end position="323"/>
    </location>
</feature>
<evidence type="ECO:0000313" key="4">
    <source>
        <dbReference type="EMBL" id="OIN89656.1"/>
    </source>
</evidence>
<dbReference type="Pfam" id="PF00534">
    <property type="entry name" value="Glycos_transf_1"/>
    <property type="match status" value="1"/>
</dbReference>
<dbReference type="GO" id="GO:0009103">
    <property type="term" value="P:lipopolysaccharide biosynthetic process"/>
    <property type="evidence" value="ECO:0007669"/>
    <property type="project" value="TreeGrafter"/>
</dbReference>
<dbReference type="SUPFAM" id="SSF53756">
    <property type="entry name" value="UDP-Glycosyltransferase/glycogen phosphorylase"/>
    <property type="match status" value="1"/>
</dbReference>
<evidence type="ECO:0000313" key="5">
    <source>
        <dbReference type="Proteomes" id="UP000183144"/>
    </source>
</evidence>
<evidence type="ECO:0000256" key="1">
    <source>
        <dbReference type="ARBA" id="ARBA00022679"/>
    </source>
</evidence>
<dbReference type="InterPro" id="IPR028098">
    <property type="entry name" value="Glyco_trans_4-like_N"/>
</dbReference>
<sequence length="352" mass="39386">MKIGIDISQIVYQTGVSRYTAELVENLLKVDTQNQYVLFAGSIRQRAIIRSFVAKLPRRVKLILTPFSPKIADLIFNRFNFPMNRFMGNIDIFHASNWTIPNLNCPLVTTIHDLTFLKYPREHLPYYIAAHKCHLNRAKKRAAAIISVSRATKRDLIDQGLPEAKIQVIYEAAGSQFKPISVKRRPFILSVGTIEPRKNIRRLIQAYQQLKLPNLELLIAGKFGWGEPDRPIPGVKLLGFVPDEELATLYSQARVFVYPSLYEGFGLPVVEALSCGCPVVTSNVSSLPEVGGQAAVYVDPLSVTSISQGIATAIEKSASLSRLGLIQAKQFSWAKTASETLKIYEKVYADRH</sequence>